<sequence length="170" mass="19996">MVAFYERRTREHIDRVCRCLTALTELPGYPLDILSRGEIHDASKFVPPERMPYIWLTEFHRRRLNGETFAYPNGIEEQVNTAIQHHFATNRHHPEFHASPDEMSDVDVIEMVCDWTAIAQELRGERCSPRKWADENIGAEKRFNFCEAKKRFIYQVIDDVERQLGLSTNC</sequence>
<proteinExistence type="predicted"/>
<name>A0A1U7I2L4_9CYAN</name>
<protein>
    <submittedName>
        <fullName evidence="1">Uncharacterized protein</fullName>
    </submittedName>
</protein>
<reference evidence="1 2" key="1">
    <citation type="submission" date="2016-11" db="EMBL/GenBank/DDBJ databases">
        <title>Draft Genome Sequences of Nine Cyanobacterial Strains from Diverse Habitats.</title>
        <authorList>
            <person name="Zhu T."/>
            <person name="Hou S."/>
            <person name="Lu X."/>
            <person name="Hess W.R."/>
        </authorList>
    </citation>
    <scope>NUCLEOTIDE SEQUENCE [LARGE SCALE GENOMIC DNA]</scope>
    <source>
        <strain evidence="1 2">IAM M-71</strain>
    </source>
</reference>
<evidence type="ECO:0000313" key="2">
    <source>
        <dbReference type="Proteomes" id="UP000185860"/>
    </source>
</evidence>
<dbReference type="EMBL" id="MRCE01000067">
    <property type="protein sequence ID" value="OKH30316.1"/>
    <property type="molecule type" value="Genomic_DNA"/>
</dbReference>
<comment type="caution">
    <text evidence="1">The sequence shown here is derived from an EMBL/GenBank/DDBJ whole genome shotgun (WGS) entry which is preliminary data.</text>
</comment>
<dbReference type="Pfam" id="PF18907">
    <property type="entry name" value="DUF5662"/>
    <property type="match status" value="1"/>
</dbReference>
<dbReference type="Proteomes" id="UP000185860">
    <property type="component" value="Unassembled WGS sequence"/>
</dbReference>
<evidence type="ECO:0000313" key="1">
    <source>
        <dbReference type="EMBL" id="OKH30316.1"/>
    </source>
</evidence>
<organism evidence="1 2">
    <name type="scientific">[Phormidium ambiguum] IAM M-71</name>
    <dbReference type="NCBI Taxonomy" id="454136"/>
    <lineage>
        <taxon>Bacteria</taxon>
        <taxon>Bacillati</taxon>
        <taxon>Cyanobacteriota</taxon>
        <taxon>Cyanophyceae</taxon>
        <taxon>Oscillatoriophycideae</taxon>
        <taxon>Aerosakkonematales</taxon>
        <taxon>Aerosakkonemataceae</taxon>
        <taxon>Floridanema</taxon>
    </lineage>
</organism>
<dbReference type="InterPro" id="IPR043721">
    <property type="entry name" value="DUF5662"/>
</dbReference>
<dbReference type="STRING" id="454136.NIES2119_31195"/>
<dbReference type="OrthoDB" id="8449062at2"/>
<accession>A0A1U7I2L4</accession>
<dbReference type="AlphaFoldDB" id="A0A1U7I2L4"/>
<gene>
    <name evidence="1" type="ORF">NIES2119_31195</name>
</gene>